<sequence>MGGMATHLITGSGSGIGAAVARRLHERGDELILLARDAGRAKQLAAAHPGARTLVADLADPDRISWAFSKQPMPERLDSLLHIAGIVDLGPVGDLRPKTWHQQLNTNLIAPAELTRLTLPQLRASRGQVLFVNSGAGLATHAEWSAYSAAKHGLKALADALRLEEADNGVRVTSVFPGRTASPMQAKVHSQEGREYDPSRWIDPESVATAIITALDLPRDAVIDNISVRPGPAVR</sequence>
<dbReference type="NCBIfam" id="NF006073">
    <property type="entry name" value="PRK08219.1"/>
    <property type="match status" value="1"/>
</dbReference>
<reference evidence="4" key="2">
    <citation type="submission" date="2020-09" db="EMBL/GenBank/DDBJ databases">
        <authorList>
            <person name="Sun Q."/>
            <person name="Ohkuma M."/>
        </authorList>
    </citation>
    <scope>NUCLEOTIDE SEQUENCE</scope>
    <source>
        <strain evidence="4">JCM 4988</strain>
    </source>
</reference>
<dbReference type="Proteomes" id="UP000630936">
    <property type="component" value="Unassembled WGS sequence"/>
</dbReference>
<dbReference type="AlphaFoldDB" id="A0A918QHQ4"/>
<dbReference type="GO" id="GO:0016491">
    <property type="term" value="F:oxidoreductase activity"/>
    <property type="evidence" value="ECO:0007669"/>
    <property type="project" value="UniProtKB-KW"/>
</dbReference>
<dbReference type="InterPro" id="IPR002347">
    <property type="entry name" value="SDR_fam"/>
</dbReference>
<dbReference type="PROSITE" id="PS00061">
    <property type="entry name" value="ADH_SHORT"/>
    <property type="match status" value="1"/>
</dbReference>
<dbReference type="InterPro" id="IPR036291">
    <property type="entry name" value="NAD(P)-bd_dom_sf"/>
</dbReference>
<keyword evidence="5" id="KW-1185">Reference proteome</keyword>
<evidence type="ECO:0000259" key="3">
    <source>
        <dbReference type="SMART" id="SM00822"/>
    </source>
</evidence>
<dbReference type="SMART" id="SM00822">
    <property type="entry name" value="PKS_KR"/>
    <property type="match status" value="1"/>
</dbReference>
<protein>
    <submittedName>
        <fullName evidence="4">Short chain dehydrogenase</fullName>
    </submittedName>
</protein>
<dbReference type="InterPro" id="IPR057326">
    <property type="entry name" value="KR_dom"/>
</dbReference>
<name>A0A918QHQ4_9ACTN</name>
<dbReference type="EMBL" id="BMWG01000018">
    <property type="protein sequence ID" value="GGZ48493.1"/>
    <property type="molecule type" value="Genomic_DNA"/>
</dbReference>
<evidence type="ECO:0000256" key="1">
    <source>
        <dbReference type="ARBA" id="ARBA00006484"/>
    </source>
</evidence>
<comment type="similarity">
    <text evidence="1">Belongs to the short-chain dehydrogenases/reductases (SDR) family.</text>
</comment>
<dbReference type="Gene3D" id="3.40.50.720">
    <property type="entry name" value="NAD(P)-binding Rossmann-like Domain"/>
    <property type="match status" value="1"/>
</dbReference>
<dbReference type="PRINTS" id="PR00081">
    <property type="entry name" value="GDHRDH"/>
</dbReference>
<dbReference type="RefSeq" id="WP_190125323.1">
    <property type="nucleotide sequence ID" value="NZ_BMWG01000018.1"/>
</dbReference>
<feature type="domain" description="Ketoreductase" evidence="3">
    <location>
        <begin position="5"/>
        <end position="204"/>
    </location>
</feature>
<organism evidence="4 5">
    <name type="scientific">Streptomyces inusitatus</name>
    <dbReference type="NCBI Taxonomy" id="68221"/>
    <lineage>
        <taxon>Bacteria</taxon>
        <taxon>Bacillati</taxon>
        <taxon>Actinomycetota</taxon>
        <taxon>Actinomycetes</taxon>
        <taxon>Kitasatosporales</taxon>
        <taxon>Streptomycetaceae</taxon>
        <taxon>Streptomyces</taxon>
    </lineage>
</organism>
<evidence type="ECO:0000313" key="4">
    <source>
        <dbReference type="EMBL" id="GGZ48493.1"/>
    </source>
</evidence>
<keyword evidence="2" id="KW-0560">Oxidoreductase</keyword>
<evidence type="ECO:0000313" key="5">
    <source>
        <dbReference type="Proteomes" id="UP000630936"/>
    </source>
</evidence>
<dbReference type="PANTHER" id="PTHR44196">
    <property type="entry name" value="DEHYDROGENASE/REDUCTASE SDR FAMILY MEMBER 7B"/>
    <property type="match status" value="1"/>
</dbReference>
<proteinExistence type="inferred from homology"/>
<gene>
    <name evidence="4" type="ORF">GCM10010387_48520</name>
</gene>
<dbReference type="PANTHER" id="PTHR44196:SF1">
    <property type="entry name" value="DEHYDROGENASE_REDUCTASE SDR FAMILY MEMBER 7B"/>
    <property type="match status" value="1"/>
</dbReference>
<evidence type="ECO:0000256" key="2">
    <source>
        <dbReference type="ARBA" id="ARBA00023002"/>
    </source>
</evidence>
<dbReference type="Pfam" id="PF00106">
    <property type="entry name" value="adh_short"/>
    <property type="match status" value="1"/>
</dbReference>
<dbReference type="SUPFAM" id="SSF51735">
    <property type="entry name" value="NAD(P)-binding Rossmann-fold domains"/>
    <property type="match status" value="1"/>
</dbReference>
<accession>A0A918QHQ4</accession>
<comment type="caution">
    <text evidence="4">The sequence shown here is derived from an EMBL/GenBank/DDBJ whole genome shotgun (WGS) entry which is preliminary data.</text>
</comment>
<dbReference type="InterPro" id="IPR020904">
    <property type="entry name" value="Sc_DH/Rdtase_CS"/>
</dbReference>
<dbReference type="GO" id="GO:0016020">
    <property type="term" value="C:membrane"/>
    <property type="evidence" value="ECO:0007669"/>
    <property type="project" value="TreeGrafter"/>
</dbReference>
<reference evidence="4" key="1">
    <citation type="journal article" date="2014" name="Int. J. Syst. Evol. Microbiol.">
        <title>Complete genome sequence of Corynebacterium casei LMG S-19264T (=DSM 44701T), isolated from a smear-ripened cheese.</title>
        <authorList>
            <consortium name="US DOE Joint Genome Institute (JGI-PGF)"/>
            <person name="Walter F."/>
            <person name="Albersmeier A."/>
            <person name="Kalinowski J."/>
            <person name="Ruckert C."/>
        </authorList>
    </citation>
    <scope>NUCLEOTIDE SEQUENCE</scope>
    <source>
        <strain evidence="4">JCM 4988</strain>
    </source>
</reference>